<accession>A0A1R3RHI4</accession>
<reference evidence="2" key="1">
    <citation type="journal article" date="2017" name="Genome Biol.">
        <title>Comparative genomics reveals high biological diversity and specific adaptations in the industrially and medically important fungal genus Aspergillus.</title>
        <authorList>
            <person name="de Vries R.P."/>
            <person name="Riley R."/>
            <person name="Wiebenga A."/>
            <person name="Aguilar-Osorio G."/>
            <person name="Amillis S."/>
            <person name="Uchima C.A."/>
            <person name="Anderluh G."/>
            <person name="Asadollahi M."/>
            <person name="Askin M."/>
            <person name="Barry K."/>
            <person name="Battaglia E."/>
            <person name="Bayram O."/>
            <person name="Benocci T."/>
            <person name="Braus-Stromeyer S.A."/>
            <person name="Caldana C."/>
            <person name="Canovas D."/>
            <person name="Cerqueira G.C."/>
            <person name="Chen F."/>
            <person name="Chen W."/>
            <person name="Choi C."/>
            <person name="Clum A."/>
            <person name="Dos Santos R.A."/>
            <person name="Damasio A.R."/>
            <person name="Diallinas G."/>
            <person name="Emri T."/>
            <person name="Fekete E."/>
            <person name="Flipphi M."/>
            <person name="Freyberg S."/>
            <person name="Gallo A."/>
            <person name="Gournas C."/>
            <person name="Habgood R."/>
            <person name="Hainaut M."/>
            <person name="Harispe M.L."/>
            <person name="Henrissat B."/>
            <person name="Hilden K.S."/>
            <person name="Hope R."/>
            <person name="Hossain A."/>
            <person name="Karabika E."/>
            <person name="Karaffa L."/>
            <person name="Karanyi Z."/>
            <person name="Krasevec N."/>
            <person name="Kuo A."/>
            <person name="Kusch H."/>
            <person name="LaButti K."/>
            <person name="Lagendijk E.L."/>
            <person name="Lapidus A."/>
            <person name="Levasseur A."/>
            <person name="Lindquist E."/>
            <person name="Lipzen A."/>
            <person name="Logrieco A.F."/>
            <person name="MacCabe A."/>
            <person name="Maekelae M.R."/>
            <person name="Malavazi I."/>
            <person name="Melin P."/>
            <person name="Meyer V."/>
            <person name="Mielnichuk N."/>
            <person name="Miskei M."/>
            <person name="Molnar A.P."/>
            <person name="Mule G."/>
            <person name="Ngan C.Y."/>
            <person name="Orejas M."/>
            <person name="Orosz E."/>
            <person name="Ouedraogo J.P."/>
            <person name="Overkamp K.M."/>
            <person name="Park H.-S."/>
            <person name="Perrone G."/>
            <person name="Piumi F."/>
            <person name="Punt P.J."/>
            <person name="Ram A.F."/>
            <person name="Ramon A."/>
            <person name="Rauscher S."/>
            <person name="Record E."/>
            <person name="Riano-Pachon D.M."/>
            <person name="Robert V."/>
            <person name="Roehrig J."/>
            <person name="Ruller R."/>
            <person name="Salamov A."/>
            <person name="Salih N.S."/>
            <person name="Samson R.A."/>
            <person name="Sandor E."/>
            <person name="Sanguinetti M."/>
            <person name="Schuetze T."/>
            <person name="Sepcic K."/>
            <person name="Shelest E."/>
            <person name="Sherlock G."/>
            <person name="Sophianopoulou V."/>
            <person name="Squina F.M."/>
            <person name="Sun H."/>
            <person name="Susca A."/>
            <person name="Todd R.B."/>
            <person name="Tsang A."/>
            <person name="Unkles S.E."/>
            <person name="van de Wiele N."/>
            <person name="van Rossen-Uffink D."/>
            <person name="Oliveira J.V."/>
            <person name="Vesth T.C."/>
            <person name="Visser J."/>
            <person name="Yu J.-H."/>
            <person name="Zhou M."/>
            <person name="Andersen M.R."/>
            <person name="Archer D.B."/>
            <person name="Baker S.E."/>
            <person name="Benoit I."/>
            <person name="Brakhage A.A."/>
            <person name="Braus G.H."/>
            <person name="Fischer R."/>
            <person name="Frisvad J.C."/>
            <person name="Goldman G.H."/>
            <person name="Houbraken J."/>
            <person name="Oakley B."/>
            <person name="Pocsi I."/>
            <person name="Scazzocchio C."/>
            <person name="Seiboth B."/>
            <person name="vanKuyk P.A."/>
            <person name="Wortman J."/>
            <person name="Dyer P.S."/>
            <person name="Grigoriev I.V."/>
        </authorList>
    </citation>
    <scope>NUCLEOTIDE SEQUENCE [LARGE SCALE GENOMIC DNA]</scope>
    <source>
        <strain evidence="2">ITEM 5010</strain>
    </source>
</reference>
<evidence type="ECO:0000313" key="1">
    <source>
        <dbReference type="EMBL" id="OOF93939.1"/>
    </source>
</evidence>
<dbReference type="AlphaFoldDB" id="A0A1R3RHI4"/>
<dbReference type="EMBL" id="KV907503">
    <property type="protein sequence ID" value="OOF93939.1"/>
    <property type="molecule type" value="Genomic_DNA"/>
</dbReference>
<name>A0A1R3RHI4_ASPC5</name>
<dbReference type="Proteomes" id="UP000188318">
    <property type="component" value="Unassembled WGS sequence"/>
</dbReference>
<keyword evidence="2" id="KW-1185">Reference proteome</keyword>
<sequence>MAQSSLFILGHGPSPRENTGLLQYATNKVSKQSQRDGICPVSFSVLRVVSGPARRRP</sequence>
<gene>
    <name evidence="1" type="ORF">ASPCADRAFT_209191</name>
</gene>
<organism evidence="1 2">
    <name type="scientific">Aspergillus carbonarius (strain ITEM 5010)</name>
    <dbReference type="NCBI Taxonomy" id="602072"/>
    <lineage>
        <taxon>Eukaryota</taxon>
        <taxon>Fungi</taxon>
        <taxon>Dikarya</taxon>
        <taxon>Ascomycota</taxon>
        <taxon>Pezizomycotina</taxon>
        <taxon>Eurotiomycetes</taxon>
        <taxon>Eurotiomycetidae</taxon>
        <taxon>Eurotiales</taxon>
        <taxon>Aspergillaceae</taxon>
        <taxon>Aspergillus</taxon>
        <taxon>Aspergillus subgen. Circumdati</taxon>
    </lineage>
</organism>
<dbReference type="VEuPathDB" id="FungiDB:ASPCADRAFT_209191"/>
<proteinExistence type="predicted"/>
<protein>
    <submittedName>
        <fullName evidence="1">Uncharacterized protein</fullName>
    </submittedName>
</protein>
<evidence type="ECO:0000313" key="2">
    <source>
        <dbReference type="Proteomes" id="UP000188318"/>
    </source>
</evidence>